<name>A0AC61RGM5_9BACT</name>
<accession>A0AC61RGM5</accession>
<dbReference type="EMBL" id="SRYB01000018">
    <property type="protein sequence ID" value="TGY77936.1"/>
    <property type="molecule type" value="Genomic_DNA"/>
</dbReference>
<evidence type="ECO:0000313" key="2">
    <source>
        <dbReference type="Proteomes" id="UP000306319"/>
    </source>
</evidence>
<gene>
    <name evidence="1" type="ORF">E5331_12185</name>
</gene>
<protein>
    <submittedName>
        <fullName evidence="1">ROK family protein</fullName>
    </submittedName>
</protein>
<proteinExistence type="predicted"/>
<reference evidence="1" key="1">
    <citation type="submission" date="2019-04" db="EMBL/GenBank/DDBJ databases">
        <title>Microbes associate with the intestines of laboratory mice.</title>
        <authorList>
            <person name="Navarre W."/>
            <person name="Wong E."/>
            <person name="Huang K."/>
            <person name="Tropini C."/>
            <person name="Ng K."/>
            <person name="Yu B."/>
        </authorList>
    </citation>
    <scope>NUCLEOTIDE SEQUENCE</scope>
    <source>
        <strain evidence="1">NM04_E33</strain>
    </source>
</reference>
<comment type="caution">
    <text evidence="1">The sequence shown here is derived from an EMBL/GenBank/DDBJ whole genome shotgun (WGS) entry which is preliminary data.</text>
</comment>
<dbReference type="Proteomes" id="UP000306319">
    <property type="component" value="Unassembled WGS sequence"/>
</dbReference>
<organism evidence="1 2">
    <name type="scientific">Lepagella muris</name>
    <dbReference type="NCBI Taxonomy" id="3032870"/>
    <lineage>
        <taxon>Bacteria</taxon>
        <taxon>Pseudomonadati</taxon>
        <taxon>Bacteroidota</taxon>
        <taxon>Bacteroidia</taxon>
        <taxon>Bacteroidales</taxon>
        <taxon>Muribaculaceae</taxon>
        <taxon>Lepagella</taxon>
    </lineage>
</organism>
<sequence>MSIFPIYPPFTIGVDLGGTTTSFAIVDSVGHIIAKDMIDTVTPTVEEWGDRLAQGISDLISSSDLEGEILGIGIGAPCANAVTGCIEAATDLPWKSPIPLASMMEKRLGLPTIVTNDANAAAIGEMTYGSAVGLKNFIVLTLGTGVGSGIVCDGHLLSGTRGFAGELGHVTFPFAADRKCSCGRNGCLQTVASAKGIRETTRRLLEETDEPSMMRECQLSELSPKVVEEYARAGDKLALQVYEFTGRCLGLAAAEFAAMTDPEAIILFGGVAKANDLLLDPMREAFRPAALHLYRDRVRFSLSGLSDADAAILGAASLPYMNNH</sequence>
<evidence type="ECO:0000313" key="1">
    <source>
        <dbReference type="EMBL" id="TGY77936.1"/>
    </source>
</evidence>
<keyword evidence="2" id="KW-1185">Reference proteome</keyword>